<organism evidence="1 2">
    <name type="scientific">Comamonas squillarum</name>
    <dbReference type="NCBI Taxonomy" id="2977320"/>
    <lineage>
        <taxon>Bacteria</taxon>
        <taxon>Pseudomonadati</taxon>
        <taxon>Pseudomonadota</taxon>
        <taxon>Betaproteobacteria</taxon>
        <taxon>Burkholderiales</taxon>
        <taxon>Comamonadaceae</taxon>
        <taxon>Comamonas</taxon>
    </lineage>
</organism>
<keyword evidence="2" id="KW-1185">Reference proteome</keyword>
<dbReference type="Proteomes" id="UP001058290">
    <property type="component" value="Chromosome"/>
</dbReference>
<gene>
    <name evidence="1" type="ORF">N4T19_03140</name>
</gene>
<reference evidence="1" key="1">
    <citation type="submission" date="2022-09" db="EMBL/GenBank/DDBJ databases">
        <title>Bacterial diversity in gut of crayfish and pufferfish.</title>
        <authorList>
            <person name="Huang Y."/>
        </authorList>
    </citation>
    <scope>NUCLEOTIDE SEQUENCE</scope>
    <source>
        <strain evidence="1">PR12</strain>
    </source>
</reference>
<proteinExistence type="predicted"/>
<sequence length="51" mass="5437">MPEVVSLEYIQSLAQRARAAGTPIEQACPWPLGTAAAEAFADAYEQAVEQS</sequence>
<dbReference type="RefSeq" id="WP_260719439.1">
    <property type="nucleotide sequence ID" value="NZ_CP104377.1"/>
</dbReference>
<protein>
    <submittedName>
        <fullName evidence="1">Uncharacterized protein</fullName>
    </submittedName>
</protein>
<evidence type="ECO:0000313" key="2">
    <source>
        <dbReference type="Proteomes" id="UP001058290"/>
    </source>
</evidence>
<accession>A0ABY5ZYQ3</accession>
<dbReference type="EMBL" id="CP104377">
    <property type="protein sequence ID" value="UXC19135.1"/>
    <property type="molecule type" value="Genomic_DNA"/>
</dbReference>
<evidence type="ECO:0000313" key="1">
    <source>
        <dbReference type="EMBL" id="UXC19135.1"/>
    </source>
</evidence>
<name>A0ABY5ZYQ3_9BURK</name>